<name>A0A2T5PQG6_ECTOL</name>
<keyword evidence="3" id="KW-1185">Reference proteome</keyword>
<evidence type="ECO:0000313" key="3">
    <source>
        <dbReference type="Proteomes" id="UP000244052"/>
    </source>
</evidence>
<protein>
    <submittedName>
        <fullName evidence="2">Uncharacterized protein</fullName>
    </submittedName>
</protein>
<dbReference type="AlphaFoldDB" id="A0A2T5PQG6"/>
<dbReference type="EMBL" id="QASO01000033">
    <property type="protein sequence ID" value="PTU79962.1"/>
    <property type="molecule type" value="Genomic_DNA"/>
</dbReference>
<accession>A0A2T5PQG6</accession>
<proteinExistence type="predicted"/>
<feature type="transmembrane region" description="Helical" evidence="1">
    <location>
        <begin position="59"/>
        <end position="77"/>
    </location>
</feature>
<keyword evidence="1" id="KW-0472">Membrane</keyword>
<comment type="caution">
    <text evidence="2">The sequence shown here is derived from an EMBL/GenBank/DDBJ whole genome shotgun (WGS) entry which is preliminary data.</text>
</comment>
<dbReference type="Proteomes" id="UP000244052">
    <property type="component" value="Unassembled WGS sequence"/>
</dbReference>
<keyword evidence="1" id="KW-1133">Transmembrane helix</keyword>
<evidence type="ECO:0000256" key="1">
    <source>
        <dbReference type="SAM" id="Phobius"/>
    </source>
</evidence>
<sequence>MILLVEAGEHSLSFRDTPTTNIKVLETIICGRARVCRKLFMTLQSKYLNGMVLAKKRGWIVQVLMLLQLHTLILFLSY</sequence>
<evidence type="ECO:0000313" key="2">
    <source>
        <dbReference type="EMBL" id="PTU79962.1"/>
    </source>
</evidence>
<gene>
    <name evidence="2" type="ORF">DBO86_05860</name>
</gene>
<keyword evidence="1" id="KW-0812">Transmembrane</keyword>
<organism evidence="2 3">
    <name type="scientific">Ectopseudomonas oleovorans</name>
    <name type="common">Pseudomonas oleovorans</name>
    <dbReference type="NCBI Taxonomy" id="301"/>
    <lineage>
        <taxon>Bacteria</taxon>
        <taxon>Pseudomonadati</taxon>
        <taxon>Pseudomonadota</taxon>
        <taxon>Gammaproteobacteria</taxon>
        <taxon>Pseudomonadales</taxon>
        <taxon>Pseudomonadaceae</taxon>
        <taxon>Ectopseudomonas</taxon>
    </lineage>
</organism>
<reference evidence="2 3" key="1">
    <citation type="submission" date="2018-04" db="EMBL/GenBank/DDBJ databases">
        <title>Pseudomonas sp. nov., isolated from mangrove soil.</title>
        <authorList>
            <person name="Chen C."/>
        </authorList>
    </citation>
    <scope>NUCLEOTIDE SEQUENCE [LARGE SCALE GENOMIC DNA]</scope>
    <source>
        <strain evidence="2 3">JCM 14246</strain>
    </source>
</reference>